<keyword evidence="5" id="KW-0812">Transmembrane</keyword>
<dbReference type="InterPro" id="IPR002347">
    <property type="entry name" value="SDR_fam"/>
</dbReference>
<keyword evidence="5" id="KW-0472">Membrane</keyword>
<accession>D7CSE0</accession>
<evidence type="ECO:0000259" key="6">
    <source>
        <dbReference type="SMART" id="SM00822"/>
    </source>
</evidence>
<dbReference type="InterPro" id="IPR057326">
    <property type="entry name" value="KR_dom"/>
</dbReference>
<dbReference type="KEGG" id="tra:Trad_2250"/>
<feature type="transmembrane region" description="Helical" evidence="5">
    <location>
        <begin position="311"/>
        <end position="330"/>
    </location>
</feature>
<dbReference type="SUPFAM" id="SSF51735">
    <property type="entry name" value="NAD(P)-binding Rossmann-fold domains"/>
    <property type="match status" value="1"/>
</dbReference>
<dbReference type="Gene3D" id="3.40.50.720">
    <property type="entry name" value="NAD(P)-binding Rossmann-like Domain"/>
    <property type="match status" value="1"/>
</dbReference>
<evidence type="ECO:0000256" key="1">
    <source>
        <dbReference type="ARBA" id="ARBA00006484"/>
    </source>
</evidence>
<dbReference type="PROSITE" id="PS00061">
    <property type="entry name" value="ADH_SHORT"/>
    <property type="match status" value="1"/>
</dbReference>
<reference evidence="8" key="1">
    <citation type="submission" date="2010-05" db="EMBL/GenBank/DDBJ databases">
        <title>The complete genome of Truepera radiovictris DSM 17093.</title>
        <authorList>
            <consortium name="US DOE Joint Genome Institute (JGI-PGF)"/>
            <person name="Lucas S."/>
            <person name="Copeland A."/>
            <person name="Lapidus A."/>
            <person name="Glavina del Rio T."/>
            <person name="Dalin E."/>
            <person name="Tice H."/>
            <person name="Bruce D."/>
            <person name="Goodwin L."/>
            <person name="Pitluck S."/>
            <person name="Kyrpides N."/>
            <person name="Mavromatis K."/>
            <person name="Ovchinnikova G."/>
            <person name="Munk A.C."/>
            <person name="Detter J.C."/>
            <person name="Han C."/>
            <person name="Tapia R."/>
            <person name="Land M."/>
            <person name="Hauser L."/>
            <person name="Markowitz V."/>
            <person name="Cheng J.-F."/>
            <person name="Hugenholtz P."/>
            <person name="Woyke T."/>
            <person name="Wu D."/>
            <person name="Tindall B."/>
            <person name="Pomrenke H.G."/>
            <person name="Brambilla E."/>
            <person name="Klenk H.-P."/>
            <person name="Eisen J.A."/>
        </authorList>
    </citation>
    <scope>NUCLEOTIDE SEQUENCE [LARGE SCALE GENOMIC DNA]</scope>
    <source>
        <strain evidence="8">DSM 17093 / CIP 108686 / LMG 22925 / RQ-24</strain>
    </source>
</reference>
<dbReference type="STRING" id="649638.Trad_2250"/>
<dbReference type="PRINTS" id="PR00081">
    <property type="entry name" value="GDHRDH"/>
</dbReference>
<evidence type="ECO:0000313" key="8">
    <source>
        <dbReference type="Proteomes" id="UP000000379"/>
    </source>
</evidence>
<dbReference type="CDD" id="cd05360">
    <property type="entry name" value="SDR_c3"/>
    <property type="match status" value="1"/>
</dbReference>
<keyword evidence="2" id="KW-0560">Oxidoreductase</keyword>
<dbReference type="InterPro" id="IPR036291">
    <property type="entry name" value="NAD(P)-bd_dom_sf"/>
</dbReference>
<dbReference type="PANTHER" id="PTHR44196:SF1">
    <property type="entry name" value="DEHYDROGENASE_REDUCTASE SDR FAMILY MEMBER 7B"/>
    <property type="match status" value="1"/>
</dbReference>
<dbReference type="InterPro" id="IPR020904">
    <property type="entry name" value="Sc_DH/Rdtase_CS"/>
</dbReference>
<feature type="region of interest" description="Disordered" evidence="4">
    <location>
        <begin position="262"/>
        <end position="282"/>
    </location>
</feature>
<sequence>MQLKALHDQVMVITGASSGIGLVTARRAAERGAKLVLAARNEQALQTLAAELQRGGTDAVYVVADVGKEADVERIAQRAWERFGGFDTWVNNAAVGIFGPIVEGQIEDYRRLFETNFWGVVYGSLTAVRHLRGRGGALINVGSAVGDRALPNQGLYSASKHAVKGFTDALRAELEAQGVPISVTLIKPGSIDTPFPQHAKNYMDEEPTLPAPVYAPDLVAEAIMHAAETPVRDLVVGGGGKLISVLGQRAPRLADKALGSQGFLEQQRSGRPPQNPEGALHAPTFGLYERGAYEGRVRETSLYTRGARHPLAAALIAAGALGVGVAAALAGRRALT</sequence>
<dbReference type="GO" id="GO:0016020">
    <property type="term" value="C:membrane"/>
    <property type="evidence" value="ECO:0007669"/>
    <property type="project" value="TreeGrafter"/>
</dbReference>
<organism evidence="7 8">
    <name type="scientific">Truepera radiovictrix (strain DSM 17093 / CIP 108686 / LMG 22925 / RQ-24)</name>
    <dbReference type="NCBI Taxonomy" id="649638"/>
    <lineage>
        <taxon>Bacteria</taxon>
        <taxon>Thermotogati</taxon>
        <taxon>Deinococcota</taxon>
        <taxon>Deinococci</taxon>
        <taxon>Trueperales</taxon>
        <taxon>Trueperaceae</taxon>
        <taxon>Truepera</taxon>
    </lineage>
</organism>
<evidence type="ECO:0000256" key="4">
    <source>
        <dbReference type="SAM" id="MobiDB-lite"/>
    </source>
</evidence>
<protein>
    <submittedName>
        <fullName evidence="7">Short-chain dehydrogenase/reductase SDR</fullName>
    </submittedName>
</protein>
<dbReference type="PANTHER" id="PTHR44196">
    <property type="entry name" value="DEHYDROGENASE/REDUCTASE SDR FAMILY MEMBER 7B"/>
    <property type="match status" value="1"/>
</dbReference>
<dbReference type="AlphaFoldDB" id="D7CSE0"/>
<dbReference type="SMART" id="SM00822">
    <property type="entry name" value="PKS_KR"/>
    <property type="match status" value="1"/>
</dbReference>
<feature type="domain" description="Ketoreductase" evidence="6">
    <location>
        <begin position="9"/>
        <end position="194"/>
    </location>
</feature>
<evidence type="ECO:0000256" key="5">
    <source>
        <dbReference type="SAM" id="Phobius"/>
    </source>
</evidence>
<dbReference type="NCBIfam" id="NF005495">
    <property type="entry name" value="PRK07109.1"/>
    <property type="match status" value="1"/>
</dbReference>
<dbReference type="PRINTS" id="PR00080">
    <property type="entry name" value="SDRFAMILY"/>
</dbReference>
<comment type="similarity">
    <text evidence="1 3">Belongs to the short-chain dehydrogenases/reductases (SDR) family.</text>
</comment>
<dbReference type="EMBL" id="CP002049">
    <property type="protein sequence ID" value="ADI15360.1"/>
    <property type="molecule type" value="Genomic_DNA"/>
</dbReference>
<evidence type="ECO:0000313" key="7">
    <source>
        <dbReference type="EMBL" id="ADI15360.1"/>
    </source>
</evidence>
<keyword evidence="5" id="KW-1133">Transmembrane helix</keyword>
<gene>
    <name evidence="7" type="ordered locus">Trad_2250</name>
</gene>
<reference evidence="7 8" key="2">
    <citation type="journal article" date="2011" name="Stand. Genomic Sci.">
        <title>Complete genome sequence of Truepera radiovictrix type strain (RQ-24).</title>
        <authorList>
            <person name="Ivanova N."/>
            <person name="Rohde C."/>
            <person name="Munk C."/>
            <person name="Nolan M."/>
            <person name="Lucas S."/>
            <person name="Del Rio T.G."/>
            <person name="Tice H."/>
            <person name="Deshpande S."/>
            <person name="Cheng J.F."/>
            <person name="Tapia R."/>
            <person name="Han C."/>
            <person name="Goodwin L."/>
            <person name="Pitluck S."/>
            <person name="Liolios K."/>
            <person name="Mavromatis K."/>
            <person name="Mikhailova N."/>
            <person name="Pati A."/>
            <person name="Chen A."/>
            <person name="Palaniappan K."/>
            <person name="Land M."/>
            <person name="Hauser L."/>
            <person name="Chang Y.J."/>
            <person name="Jeffries C.D."/>
            <person name="Brambilla E."/>
            <person name="Rohde M."/>
            <person name="Goker M."/>
            <person name="Tindall B.J."/>
            <person name="Woyke T."/>
            <person name="Bristow J."/>
            <person name="Eisen J.A."/>
            <person name="Markowitz V."/>
            <person name="Hugenholtz P."/>
            <person name="Kyrpides N.C."/>
            <person name="Klenk H.P."/>
            <person name="Lapidus A."/>
        </authorList>
    </citation>
    <scope>NUCLEOTIDE SEQUENCE [LARGE SCALE GENOMIC DNA]</scope>
    <source>
        <strain evidence="8">DSM 17093 / CIP 108686 / LMG 22925 / RQ-24</strain>
    </source>
</reference>
<dbReference type="Pfam" id="PF00106">
    <property type="entry name" value="adh_short"/>
    <property type="match status" value="1"/>
</dbReference>
<dbReference type="Proteomes" id="UP000000379">
    <property type="component" value="Chromosome"/>
</dbReference>
<evidence type="ECO:0000256" key="3">
    <source>
        <dbReference type="RuleBase" id="RU000363"/>
    </source>
</evidence>
<dbReference type="HOGENOM" id="CLU_010194_2_1_0"/>
<evidence type="ECO:0000256" key="2">
    <source>
        <dbReference type="ARBA" id="ARBA00023002"/>
    </source>
</evidence>
<dbReference type="eggNOG" id="COG4221">
    <property type="taxonomic scope" value="Bacteria"/>
</dbReference>
<keyword evidence="8" id="KW-1185">Reference proteome</keyword>
<proteinExistence type="inferred from homology"/>
<name>D7CSE0_TRURR</name>
<dbReference type="OrthoDB" id="9790266at2"/>
<dbReference type="GO" id="GO:0016491">
    <property type="term" value="F:oxidoreductase activity"/>
    <property type="evidence" value="ECO:0007669"/>
    <property type="project" value="UniProtKB-KW"/>
</dbReference>
<dbReference type="RefSeq" id="WP_013178723.1">
    <property type="nucleotide sequence ID" value="NC_014221.1"/>
</dbReference>